<evidence type="ECO:0000256" key="1">
    <source>
        <dbReference type="SAM" id="MobiDB-lite"/>
    </source>
</evidence>
<dbReference type="Proteomes" id="UP001642360">
    <property type="component" value="Unassembled WGS sequence"/>
</dbReference>
<accession>A0ABC8UE16</accession>
<dbReference type="InterPro" id="IPR018930">
    <property type="entry name" value="LEA-18"/>
</dbReference>
<protein>
    <submittedName>
        <fullName evidence="2">Uncharacterized protein</fullName>
    </submittedName>
</protein>
<feature type="compositionally biased region" description="Basic and acidic residues" evidence="1">
    <location>
        <begin position="1"/>
        <end position="22"/>
    </location>
</feature>
<feature type="compositionally biased region" description="Gly residues" evidence="1">
    <location>
        <begin position="56"/>
        <end position="66"/>
    </location>
</feature>
<gene>
    <name evidence="2" type="ORF">ILEXP_LOCUS48220</name>
</gene>
<sequence>MEAKERTKRELSNEQHLEERQMAFEGAPQQQMLRSNQQMELECQCQEQQQQQQQQQGGGGGGGGGRESLVQQGLLPLQSSPYLRYTDLGDYKQKAYGADRYLHPKLRHDDGIGTDAPTLDGTDLSHRQSANIDSFNRKSK</sequence>
<feature type="region of interest" description="Disordered" evidence="1">
    <location>
        <begin position="102"/>
        <end position="140"/>
    </location>
</feature>
<organism evidence="2 3">
    <name type="scientific">Ilex paraguariensis</name>
    <name type="common">yerba mate</name>
    <dbReference type="NCBI Taxonomy" id="185542"/>
    <lineage>
        <taxon>Eukaryota</taxon>
        <taxon>Viridiplantae</taxon>
        <taxon>Streptophyta</taxon>
        <taxon>Embryophyta</taxon>
        <taxon>Tracheophyta</taxon>
        <taxon>Spermatophyta</taxon>
        <taxon>Magnoliopsida</taxon>
        <taxon>eudicotyledons</taxon>
        <taxon>Gunneridae</taxon>
        <taxon>Pentapetalae</taxon>
        <taxon>asterids</taxon>
        <taxon>campanulids</taxon>
        <taxon>Aquifoliales</taxon>
        <taxon>Aquifoliaceae</taxon>
        <taxon>Ilex</taxon>
    </lineage>
</organism>
<name>A0ABC8UE16_9AQUA</name>
<feature type="region of interest" description="Disordered" evidence="1">
    <location>
        <begin position="1"/>
        <end position="73"/>
    </location>
</feature>
<proteinExistence type="predicted"/>
<dbReference type="Pfam" id="PF10714">
    <property type="entry name" value="LEA_6"/>
    <property type="match status" value="1"/>
</dbReference>
<dbReference type="AlphaFoldDB" id="A0ABC8UE16"/>
<comment type="caution">
    <text evidence="2">The sequence shown here is derived from an EMBL/GenBank/DDBJ whole genome shotgun (WGS) entry which is preliminary data.</text>
</comment>
<keyword evidence="3" id="KW-1185">Reference proteome</keyword>
<evidence type="ECO:0000313" key="2">
    <source>
        <dbReference type="EMBL" id="CAK9178287.1"/>
    </source>
</evidence>
<dbReference type="EMBL" id="CAUOFW020007279">
    <property type="protein sequence ID" value="CAK9178287.1"/>
    <property type="molecule type" value="Genomic_DNA"/>
</dbReference>
<evidence type="ECO:0000313" key="3">
    <source>
        <dbReference type="Proteomes" id="UP001642360"/>
    </source>
</evidence>
<reference evidence="2 3" key="1">
    <citation type="submission" date="2024-02" db="EMBL/GenBank/DDBJ databases">
        <authorList>
            <person name="Vignale AGUSTIN F."/>
            <person name="Sosa J E."/>
            <person name="Modenutti C."/>
        </authorList>
    </citation>
    <scope>NUCLEOTIDE SEQUENCE [LARGE SCALE GENOMIC DNA]</scope>
</reference>
<feature type="compositionally biased region" description="Low complexity" evidence="1">
    <location>
        <begin position="37"/>
        <end position="55"/>
    </location>
</feature>